<comment type="caution">
    <text evidence="1">The sequence shown here is derived from an EMBL/GenBank/DDBJ whole genome shotgun (WGS) entry which is preliminary data.</text>
</comment>
<accession>A0A243WCR5</accession>
<dbReference type="Proteomes" id="UP000194873">
    <property type="component" value="Unassembled WGS sequence"/>
</dbReference>
<sequence length="318" mass="34668">MVLVLTACDPGVTSGPRIDFVGSTRFTSSSRVLTTPGDTVSSFLYADNRDRDTTDDKKYSALRRLVVTVVYEPGLAPSLYPLGALSPAAPKDSCIYLDSTLADNTNAFVFRHDFTSRTTSGRETWLFKIIDADNKEATRQYRLSMRRTDSAAVIHNYSTLLQAPQSHLRARRSFLDATNGLALTGYAATNPVFQQLIDLAYVPGPNNAFGLAAPNATAEAMSKAGTSAWPTKNRTELRMTGLTLRDFNNATTNVALRDAFNDGSASTSYLPSIGEEKVIAFRTTMGDQRIGLIYVQDILSTAVPTVLLQIRVSKTTVQ</sequence>
<dbReference type="AlphaFoldDB" id="A0A243WCR5"/>
<reference evidence="1 2" key="1">
    <citation type="submission" date="2017-01" db="EMBL/GenBank/DDBJ databases">
        <title>A new Hymenobacter.</title>
        <authorList>
            <person name="Liang Y."/>
            <person name="Feng F."/>
        </authorList>
    </citation>
    <scope>NUCLEOTIDE SEQUENCE [LARGE SCALE GENOMIC DNA]</scope>
    <source>
        <strain evidence="1">MIMBbqt21</strain>
    </source>
</reference>
<evidence type="ECO:0000313" key="1">
    <source>
        <dbReference type="EMBL" id="OUJ73451.1"/>
    </source>
</evidence>
<evidence type="ECO:0000313" key="2">
    <source>
        <dbReference type="Proteomes" id="UP000194873"/>
    </source>
</evidence>
<name>A0A243WCR5_9BACT</name>
<organism evidence="1 2">
    <name type="scientific">Hymenobacter crusticola</name>
    <dbReference type="NCBI Taxonomy" id="1770526"/>
    <lineage>
        <taxon>Bacteria</taxon>
        <taxon>Pseudomonadati</taxon>
        <taxon>Bacteroidota</taxon>
        <taxon>Cytophagia</taxon>
        <taxon>Cytophagales</taxon>
        <taxon>Hymenobacteraceae</taxon>
        <taxon>Hymenobacter</taxon>
    </lineage>
</organism>
<proteinExistence type="predicted"/>
<dbReference type="EMBL" id="MTSE01000006">
    <property type="protein sequence ID" value="OUJ73451.1"/>
    <property type="molecule type" value="Genomic_DNA"/>
</dbReference>
<protein>
    <submittedName>
        <fullName evidence="1">Uncharacterized protein</fullName>
    </submittedName>
</protein>
<keyword evidence="2" id="KW-1185">Reference proteome</keyword>
<gene>
    <name evidence="1" type="ORF">BXP70_13640</name>
</gene>